<evidence type="ECO:0000313" key="4">
    <source>
        <dbReference type="Proteomes" id="UP001499974"/>
    </source>
</evidence>
<evidence type="ECO:0008006" key="5">
    <source>
        <dbReference type="Google" id="ProtNLM"/>
    </source>
</evidence>
<evidence type="ECO:0000256" key="2">
    <source>
        <dbReference type="SAM" id="Phobius"/>
    </source>
</evidence>
<feature type="region of interest" description="Disordered" evidence="1">
    <location>
        <begin position="66"/>
        <end position="102"/>
    </location>
</feature>
<dbReference type="EMBL" id="BAABKM010000003">
    <property type="protein sequence ID" value="GAA4713699.1"/>
    <property type="molecule type" value="Genomic_DNA"/>
</dbReference>
<dbReference type="Proteomes" id="UP001499974">
    <property type="component" value="Unassembled WGS sequence"/>
</dbReference>
<sequence>MTHDDLTTALRDRVRDEHPDVDHLIRVSTRTGARLRRRRTVAVSLAGTAAAAVAVGVVAASLGGSGSTAGTGPSVATQPTPSASATTPADVVPPTRSHEDQLRDQRLPVHVAPTLRGWGIGTAADDKFPATKGGYALSVNVRPKAELDAWSGGDPDRPASQVVHVGDNYFVTVQASPGTPQAVIDELVDALRYQSRWRQ</sequence>
<protein>
    <recommendedName>
        <fullName evidence="5">Anti-sigma factor</fullName>
    </recommendedName>
</protein>
<keyword evidence="2" id="KW-0472">Membrane</keyword>
<feature type="compositionally biased region" description="Low complexity" evidence="1">
    <location>
        <begin position="70"/>
        <end position="89"/>
    </location>
</feature>
<keyword evidence="2" id="KW-0812">Transmembrane</keyword>
<reference evidence="4" key="1">
    <citation type="journal article" date="2019" name="Int. J. Syst. Evol. Microbiol.">
        <title>The Global Catalogue of Microorganisms (GCM) 10K type strain sequencing project: providing services to taxonomists for standard genome sequencing and annotation.</title>
        <authorList>
            <consortium name="The Broad Institute Genomics Platform"/>
            <consortium name="The Broad Institute Genome Sequencing Center for Infectious Disease"/>
            <person name="Wu L."/>
            <person name="Ma J."/>
        </authorList>
    </citation>
    <scope>NUCLEOTIDE SEQUENCE [LARGE SCALE GENOMIC DNA]</scope>
    <source>
        <strain evidence="4">JCM 18531</strain>
    </source>
</reference>
<dbReference type="RefSeq" id="WP_345522872.1">
    <property type="nucleotide sequence ID" value="NZ_BAABKM010000003.1"/>
</dbReference>
<gene>
    <name evidence="3" type="ORF">GCM10023349_36020</name>
</gene>
<evidence type="ECO:0000256" key="1">
    <source>
        <dbReference type="SAM" id="MobiDB-lite"/>
    </source>
</evidence>
<proteinExistence type="predicted"/>
<accession>A0ABP8XSL1</accession>
<evidence type="ECO:0000313" key="3">
    <source>
        <dbReference type="EMBL" id="GAA4713699.1"/>
    </source>
</evidence>
<organism evidence="3 4">
    <name type="scientific">Nocardioides conyzicola</name>
    <dbReference type="NCBI Taxonomy" id="1651781"/>
    <lineage>
        <taxon>Bacteria</taxon>
        <taxon>Bacillati</taxon>
        <taxon>Actinomycetota</taxon>
        <taxon>Actinomycetes</taxon>
        <taxon>Propionibacteriales</taxon>
        <taxon>Nocardioidaceae</taxon>
        <taxon>Nocardioides</taxon>
    </lineage>
</organism>
<feature type="transmembrane region" description="Helical" evidence="2">
    <location>
        <begin position="40"/>
        <end position="62"/>
    </location>
</feature>
<keyword evidence="4" id="KW-1185">Reference proteome</keyword>
<keyword evidence="2" id="KW-1133">Transmembrane helix</keyword>
<comment type="caution">
    <text evidence="3">The sequence shown here is derived from an EMBL/GenBank/DDBJ whole genome shotgun (WGS) entry which is preliminary data.</text>
</comment>
<name>A0ABP8XSL1_9ACTN</name>